<keyword evidence="4" id="KW-1185">Reference proteome</keyword>
<feature type="region of interest" description="Disordered" evidence="1">
    <location>
        <begin position="169"/>
        <end position="188"/>
    </location>
</feature>
<reference evidence="3" key="2">
    <citation type="journal article" date="2023" name="IMA Fungus">
        <title>Comparative genomic study of the Penicillium genus elucidates a diverse pangenome and 15 lateral gene transfer events.</title>
        <authorList>
            <person name="Petersen C."/>
            <person name="Sorensen T."/>
            <person name="Nielsen M.R."/>
            <person name="Sondergaard T.E."/>
            <person name="Sorensen J.L."/>
            <person name="Fitzpatrick D.A."/>
            <person name="Frisvad J.C."/>
            <person name="Nielsen K.L."/>
        </authorList>
    </citation>
    <scope>NUCLEOTIDE SEQUENCE</scope>
    <source>
        <strain evidence="3">IBT 20477</strain>
    </source>
</reference>
<protein>
    <submittedName>
        <fullName evidence="3">Uncharacterized protein</fullName>
    </submittedName>
</protein>
<gene>
    <name evidence="3" type="ORF">N7449_008327</name>
</gene>
<feature type="transmembrane region" description="Helical" evidence="2">
    <location>
        <begin position="6"/>
        <end position="22"/>
    </location>
</feature>
<dbReference type="OrthoDB" id="4345400at2759"/>
<sequence length="188" mass="20778">PIAWIQFIAITISSTMPAFMLFRYRKSGSQSYSLLEIAIDGLVALLLLGVYIAGMAILATLKISRWDSPWDYRLAVGIPQIYSNLSCILLSPLYLRCFAQGYLHRCIKPMFKAKCVNYTLCPACDQSMDAPMTHSQDTTVTAAGQERSVVSINNLRGLYTEDVESQPLLPESSLGEEGKQTTGIVTNN</sequence>
<feature type="transmembrane region" description="Helical" evidence="2">
    <location>
        <begin position="34"/>
        <end position="61"/>
    </location>
</feature>
<dbReference type="AlphaFoldDB" id="A0A9W9J899"/>
<keyword evidence="2" id="KW-1133">Transmembrane helix</keyword>
<comment type="caution">
    <text evidence="3">The sequence shown here is derived from an EMBL/GenBank/DDBJ whole genome shotgun (WGS) entry which is preliminary data.</text>
</comment>
<evidence type="ECO:0000256" key="1">
    <source>
        <dbReference type="SAM" id="MobiDB-lite"/>
    </source>
</evidence>
<proteinExistence type="predicted"/>
<evidence type="ECO:0000313" key="3">
    <source>
        <dbReference type="EMBL" id="KAJ5192185.1"/>
    </source>
</evidence>
<keyword evidence="2" id="KW-0472">Membrane</keyword>
<evidence type="ECO:0000313" key="4">
    <source>
        <dbReference type="Proteomes" id="UP001150942"/>
    </source>
</evidence>
<keyword evidence="2" id="KW-0812">Transmembrane</keyword>
<dbReference type="EMBL" id="JAPQKQ010000006">
    <property type="protein sequence ID" value="KAJ5192185.1"/>
    <property type="molecule type" value="Genomic_DNA"/>
</dbReference>
<evidence type="ECO:0000256" key="2">
    <source>
        <dbReference type="SAM" id="Phobius"/>
    </source>
</evidence>
<feature type="non-terminal residue" evidence="3">
    <location>
        <position position="1"/>
    </location>
</feature>
<feature type="transmembrane region" description="Helical" evidence="2">
    <location>
        <begin position="81"/>
        <end position="103"/>
    </location>
</feature>
<organism evidence="3 4">
    <name type="scientific">Penicillium cf. viridicatum</name>
    <dbReference type="NCBI Taxonomy" id="2972119"/>
    <lineage>
        <taxon>Eukaryota</taxon>
        <taxon>Fungi</taxon>
        <taxon>Dikarya</taxon>
        <taxon>Ascomycota</taxon>
        <taxon>Pezizomycotina</taxon>
        <taxon>Eurotiomycetes</taxon>
        <taxon>Eurotiomycetidae</taxon>
        <taxon>Eurotiales</taxon>
        <taxon>Aspergillaceae</taxon>
        <taxon>Penicillium</taxon>
    </lineage>
</organism>
<dbReference type="Proteomes" id="UP001150942">
    <property type="component" value="Unassembled WGS sequence"/>
</dbReference>
<reference evidence="3" key="1">
    <citation type="submission" date="2022-11" db="EMBL/GenBank/DDBJ databases">
        <authorList>
            <person name="Petersen C."/>
        </authorList>
    </citation>
    <scope>NUCLEOTIDE SEQUENCE</scope>
    <source>
        <strain evidence="3">IBT 20477</strain>
    </source>
</reference>
<accession>A0A9W9J899</accession>
<name>A0A9W9J899_9EURO</name>